<organism evidence="2 3">
    <name type="scientific">Sphingomonas gei</name>
    <dbReference type="NCBI Taxonomy" id="1395960"/>
    <lineage>
        <taxon>Bacteria</taxon>
        <taxon>Pseudomonadati</taxon>
        <taxon>Pseudomonadota</taxon>
        <taxon>Alphaproteobacteria</taxon>
        <taxon>Sphingomonadales</taxon>
        <taxon>Sphingomonadaceae</taxon>
        <taxon>Sphingomonas</taxon>
    </lineage>
</organism>
<dbReference type="AlphaFoldDB" id="A0A4S1XCV5"/>
<proteinExistence type="predicted"/>
<sequence length="263" mass="28514">MAAARCRTARMMRGFSLMVRWPYCAYRAPDEGAPMTSPDSDDARRLATAALGLQPRPPRKNLMLSATIESAGTRVPVRIRNLSETGAMLDGAALPGPGDSLVLLRAEITVGATVVWRDDRRCGIRFALVAASVDEWVTGKRPATFDGKQGQARVDAIQTAVRFGAVLPAEPAPAAGTPDAMDLDRRVAEEVVHVRQLIDALGEELVEDPVMLQRHMRVLQNLDRASQILEHLGTVLGASDPISAAQGIAMQDLRERLLRNPHS</sequence>
<dbReference type="Pfam" id="PF07238">
    <property type="entry name" value="PilZ"/>
    <property type="match status" value="1"/>
</dbReference>
<dbReference type="GO" id="GO:0035438">
    <property type="term" value="F:cyclic-di-GMP binding"/>
    <property type="evidence" value="ECO:0007669"/>
    <property type="project" value="InterPro"/>
</dbReference>
<keyword evidence="3" id="KW-1185">Reference proteome</keyword>
<dbReference type="Proteomes" id="UP000306147">
    <property type="component" value="Unassembled WGS sequence"/>
</dbReference>
<protein>
    <submittedName>
        <fullName evidence="2">PilZ domain-containing protein</fullName>
    </submittedName>
</protein>
<gene>
    <name evidence="2" type="ORF">E5A73_09315</name>
</gene>
<dbReference type="OrthoDB" id="7569417at2"/>
<feature type="domain" description="PilZ" evidence="1">
    <location>
        <begin position="58"/>
        <end position="126"/>
    </location>
</feature>
<accession>A0A4S1XCV5</accession>
<comment type="caution">
    <text evidence="2">The sequence shown here is derived from an EMBL/GenBank/DDBJ whole genome shotgun (WGS) entry which is preliminary data.</text>
</comment>
<dbReference type="InterPro" id="IPR009875">
    <property type="entry name" value="PilZ_domain"/>
</dbReference>
<name>A0A4S1XCV5_9SPHN</name>
<dbReference type="EMBL" id="SRXT01000003">
    <property type="protein sequence ID" value="TGX54294.1"/>
    <property type="molecule type" value="Genomic_DNA"/>
</dbReference>
<evidence type="ECO:0000313" key="2">
    <source>
        <dbReference type="EMBL" id="TGX54294.1"/>
    </source>
</evidence>
<reference evidence="2 3" key="1">
    <citation type="submission" date="2019-04" db="EMBL/GenBank/DDBJ databases">
        <title>Sphingomonas psychrotolerans sp. nov., isolated from soil in the Tianshan Mountains, Xinjiang, China.</title>
        <authorList>
            <person name="Luo Y."/>
            <person name="Sheng H."/>
        </authorList>
    </citation>
    <scope>NUCLEOTIDE SEQUENCE [LARGE SCALE GENOMIC DNA]</scope>
    <source>
        <strain evidence="2 3">ZFGT-11</strain>
    </source>
</reference>
<evidence type="ECO:0000313" key="3">
    <source>
        <dbReference type="Proteomes" id="UP000306147"/>
    </source>
</evidence>
<dbReference type="SUPFAM" id="SSF141371">
    <property type="entry name" value="PilZ domain-like"/>
    <property type="match status" value="1"/>
</dbReference>
<evidence type="ECO:0000259" key="1">
    <source>
        <dbReference type="Pfam" id="PF07238"/>
    </source>
</evidence>